<dbReference type="PROSITE" id="PS50222">
    <property type="entry name" value="EF_HAND_2"/>
    <property type="match status" value="3"/>
</dbReference>
<dbReference type="FunFam" id="1.10.238.10:FF:000178">
    <property type="entry name" value="Calmodulin-2 A"/>
    <property type="match status" value="1"/>
</dbReference>
<reference evidence="4" key="1">
    <citation type="submission" date="2021-01" db="EMBL/GenBank/DDBJ databases">
        <title>Adiantum capillus-veneris genome.</title>
        <authorList>
            <person name="Fang Y."/>
            <person name="Liao Q."/>
        </authorList>
    </citation>
    <scope>NUCLEOTIDE SEQUENCE</scope>
    <source>
        <strain evidence="4">H3</strain>
        <tissue evidence="4">Leaf</tissue>
    </source>
</reference>
<dbReference type="GO" id="GO:0043226">
    <property type="term" value="C:organelle"/>
    <property type="evidence" value="ECO:0007669"/>
    <property type="project" value="UniProtKB-ARBA"/>
</dbReference>
<dbReference type="Proteomes" id="UP000886520">
    <property type="component" value="Chromosome 12"/>
</dbReference>
<proteinExistence type="predicted"/>
<evidence type="ECO:0000256" key="1">
    <source>
        <dbReference type="ARBA" id="ARBA00022737"/>
    </source>
</evidence>
<gene>
    <name evidence="4" type="ORF">GOP47_0012941</name>
</gene>
<comment type="caution">
    <text evidence="4">The sequence shown here is derived from an EMBL/GenBank/DDBJ whole genome shotgun (WGS) entry which is preliminary data.</text>
</comment>
<dbReference type="GO" id="GO:0005509">
    <property type="term" value="F:calcium ion binding"/>
    <property type="evidence" value="ECO:0007669"/>
    <property type="project" value="InterPro"/>
</dbReference>
<evidence type="ECO:0000256" key="2">
    <source>
        <dbReference type="ARBA" id="ARBA00022837"/>
    </source>
</evidence>
<sequence>GRGGGRERMCPRNRRLGGFWKQEGAAEDPWGLVKAFRMLDRDGDGAINGQDLSAFFGGCVGKNLSQEEAASMIAMADLNGDGAVGLDEFQRLMAGGGGAKSLQQQRQEAEVAALRRVFDVLDVNKDGELGLADLRAAMAMSGLPLSDHDLDAMLLASPSSTAMDFDAFSQLSSLFF</sequence>
<dbReference type="PANTHER" id="PTHR23050">
    <property type="entry name" value="CALCIUM BINDING PROTEIN"/>
    <property type="match status" value="1"/>
</dbReference>
<dbReference type="PROSITE" id="PS00018">
    <property type="entry name" value="EF_HAND_1"/>
    <property type="match status" value="3"/>
</dbReference>
<feature type="domain" description="EF-hand" evidence="3">
    <location>
        <begin position="64"/>
        <end position="99"/>
    </location>
</feature>
<evidence type="ECO:0000313" key="4">
    <source>
        <dbReference type="EMBL" id="KAI5072835.1"/>
    </source>
</evidence>
<organism evidence="4 5">
    <name type="scientific">Adiantum capillus-veneris</name>
    <name type="common">Maidenhair fern</name>
    <dbReference type="NCBI Taxonomy" id="13818"/>
    <lineage>
        <taxon>Eukaryota</taxon>
        <taxon>Viridiplantae</taxon>
        <taxon>Streptophyta</taxon>
        <taxon>Embryophyta</taxon>
        <taxon>Tracheophyta</taxon>
        <taxon>Polypodiopsida</taxon>
        <taxon>Polypodiidae</taxon>
        <taxon>Polypodiales</taxon>
        <taxon>Pteridineae</taxon>
        <taxon>Pteridaceae</taxon>
        <taxon>Vittarioideae</taxon>
        <taxon>Adiantum</taxon>
    </lineage>
</organism>
<dbReference type="Pfam" id="PF13202">
    <property type="entry name" value="EF-hand_5"/>
    <property type="match status" value="1"/>
</dbReference>
<dbReference type="Gene3D" id="1.10.238.10">
    <property type="entry name" value="EF-hand"/>
    <property type="match status" value="2"/>
</dbReference>
<keyword evidence="1" id="KW-0677">Repeat</keyword>
<feature type="non-terminal residue" evidence="4">
    <location>
        <position position="176"/>
    </location>
</feature>
<dbReference type="SUPFAM" id="SSF47473">
    <property type="entry name" value="EF-hand"/>
    <property type="match status" value="1"/>
</dbReference>
<dbReference type="SMART" id="SM00054">
    <property type="entry name" value="EFh"/>
    <property type="match status" value="3"/>
</dbReference>
<evidence type="ECO:0000313" key="5">
    <source>
        <dbReference type="Proteomes" id="UP000886520"/>
    </source>
</evidence>
<dbReference type="InterPro" id="IPR011992">
    <property type="entry name" value="EF-hand-dom_pair"/>
</dbReference>
<keyword evidence="2" id="KW-0106">Calcium</keyword>
<keyword evidence="5" id="KW-1185">Reference proteome</keyword>
<dbReference type="CDD" id="cd00051">
    <property type="entry name" value="EFh"/>
    <property type="match status" value="1"/>
</dbReference>
<dbReference type="OrthoDB" id="26525at2759"/>
<dbReference type="InterPro" id="IPR050145">
    <property type="entry name" value="Centrin_CML-like"/>
</dbReference>
<dbReference type="EMBL" id="JABFUD020000012">
    <property type="protein sequence ID" value="KAI5072835.1"/>
    <property type="molecule type" value="Genomic_DNA"/>
</dbReference>
<feature type="domain" description="EF-hand" evidence="3">
    <location>
        <begin position="109"/>
        <end position="144"/>
    </location>
</feature>
<dbReference type="AlphaFoldDB" id="A0A9D4ZH01"/>
<dbReference type="Pfam" id="PF13499">
    <property type="entry name" value="EF-hand_7"/>
    <property type="match status" value="1"/>
</dbReference>
<protein>
    <recommendedName>
        <fullName evidence="3">EF-hand domain-containing protein</fullName>
    </recommendedName>
</protein>
<name>A0A9D4ZH01_ADICA</name>
<feature type="domain" description="EF-hand" evidence="3">
    <location>
        <begin position="32"/>
        <end position="62"/>
    </location>
</feature>
<dbReference type="InterPro" id="IPR018247">
    <property type="entry name" value="EF_Hand_1_Ca_BS"/>
</dbReference>
<evidence type="ECO:0000259" key="3">
    <source>
        <dbReference type="PROSITE" id="PS50222"/>
    </source>
</evidence>
<dbReference type="InterPro" id="IPR002048">
    <property type="entry name" value="EF_hand_dom"/>
</dbReference>
<accession>A0A9D4ZH01</accession>